<evidence type="ECO:0000313" key="2">
    <source>
        <dbReference type="Ensembl" id="ENSCPOP00000020266.2"/>
    </source>
</evidence>
<dbReference type="VEuPathDB" id="HostDB:ENSCPOG00000022898"/>
<dbReference type="PANTHER" id="PTHR24274">
    <property type="entry name" value="CILIA- AND FLAGELLA-ASSOCIATED PROTEIN 161"/>
    <property type="match status" value="1"/>
</dbReference>
<organism evidence="2 3">
    <name type="scientific">Cavia porcellus</name>
    <name type="common">Guinea pig</name>
    <dbReference type="NCBI Taxonomy" id="10141"/>
    <lineage>
        <taxon>Eukaryota</taxon>
        <taxon>Metazoa</taxon>
        <taxon>Chordata</taxon>
        <taxon>Craniata</taxon>
        <taxon>Vertebrata</taxon>
        <taxon>Euteleostomi</taxon>
        <taxon>Mammalia</taxon>
        <taxon>Eutheria</taxon>
        <taxon>Euarchontoglires</taxon>
        <taxon>Glires</taxon>
        <taxon>Rodentia</taxon>
        <taxon>Hystricomorpha</taxon>
        <taxon>Caviidae</taxon>
        <taxon>Cavia</taxon>
    </lineage>
</organism>
<dbReference type="OMA" id="IIHCKTN"/>
<reference evidence="3" key="1">
    <citation type="journal article" date="2011" name="Nature">
        <title>A high-resolution map of human evolutionary constraint using 29 mammals.</title>
        <authorList>
            <person name="Lindblad-Toh K."/>
            <person name="Garber M."/>
            <person name="Zuk O."/>
            <person name="Lin M.F."/>
            <person name="Parker B.J."/>
            <person name="Washietl S."/>
            <person name="Kheradpour P."/>
            <person name="Ernst J."/>
            <person name="Jordan G."/>
            <person name="Mauceli E."/>
            <person name="Ward L.D."/>
            <person name="Lowe C.B."/>
            <person name="Holloway A.K."/>
            <person name="Clamp M."/>
            <person name="Gnerre S."/>
            <person name="Alfoldi J."/>
            <person name="Beal K."/>
            <person name="Chang J."/>
            <person name="Clawson H."/>
            <person name="Cuff J."/>
            <person name="Di Palma F."/>
            <person name="Fitzgerald S."/>
            <person name="Flicek P."/>
            <person name="Guttman M."/>
            <person name="Hubisz M.J."/>
            <person name="Jaffe D.B."/>
            <person name="Jungreis I."/>
            <person name="Kent W.J."/>
            <person name="Kostka D."/>
            <person name="Lara M."/>
            <person name="Martins A.L."/>
            <person name="Massingham T."/>
            <person name="Moltke I."/>
            <person name="Raney B.J."/>
            <person name="Rasmussen M.D."/>
            <person name="Robinson J."/>
            <person name="Stark A."/>
            <person name="Vilella A.J."/>
            <person name="Wen J."/>
            <person name="Xie X."/>
            <person name="Zody M.C."/>
            <person name="Baldwin J."/>
            <person name="Bloom T."/>
            <person name="Chin C.W."/>
            <person name="Heiman D."/>
            <person name="Nicol R."/>
            <person name="Nusbaum C."/>
            <person name="Young S."/>
            <person name="Wilkinson J."/>
            <person name="Worley K.C."/>
            <person name="Kovar C.L."/>
            <person name="Muzny D.M."/>
            <person name="Gibbs R.A."/>
            <person name="Cree A."/>
            <person name="Dihn H.H."/>
            <person name="Fowler G."/>
            <person name="Jhangiani S."/>
            <person name="Joshi V."/>
            <person name="Lee S."/>
            <person name="Lewis L.R."/>
            <person name="Nazareth L.V."/>
            <person name="Okwuonu G."/>
            <person name="Santibanez J."/>
            <person name="Warren W.C."/>
            <person name="Mardis E.R."/>
            <person name="Weinstock G.M."/>
            <person name="Wilson R.K."/>
            <person name="Delehaunty K."/>
            <person name="Dooling D."/>
            <person name="Fronik C."/>
            <person name="Fulton L."/>
            <person name="Fulton B."/>
            <person name="Graves T."/>
            <person name="Minx P."/>
            <person name="Sodergren E."/>
            <person name="Birney E."/>
            <person name="Margulies E.H."/>
            <person name="Herrero J."/>
            <person name="Green E.D."/>
            <person name="Haussler D."/>
            <person name="Siepel A."/>
            <person name="Goldman N."/>
            <person name="Pollard K.S."/>
            <person name="Pedersen J.S."/>
            <person name="Lander E.S."/>
            <person name="Kellis M."/>
        </authorList>
    </citation>
    <scope>NUCLEOTIDE SEQUENCE [LARGE SCALE GENOMIC DNA]</scope>
    <source>
        <strain evidence="3">2N</strain>
    </source>
</reference>
<dbReference type="GO" id="GO:0036126">
    <property type="term" value="C:sperm flagellum"/>
    <property type="evidence" value="ECO:0007669"/>
    <property type="project" value="Ensembl"/>
</dbReference>
<feature type="region of interest" description="Disordered" evidence="1">
    <location>
        <begin position="275"/>
        <end position="294"/>
    </location>
</feature>
<name>H0WBA0_CAVPO</name>
<dbReference type="GO" id="GO:0160111">
    <property type="term" value="C:axonemal A tubule inner sheath"/>
    <property type="evidence" value="ECO:0007669"/>
    <property type="project" value="Ensembl"/>
</dbReference>
<dbReference type="Proteomes" id="UP000005447">
    <property type="component" value="Unassembled WGS sequence"/>
</dbReference>
<dbReference type="CTD" id="161502"/>
<dbReference type="InterPro" id="IPR055325">
    <property type="entry name" value="CF161"/>
</dbReference>
<dbReference type="GO" id="GO:0030317">
    <property type="term" value="P:flagellated sperm motility"/>
    <property type="evidence" value="ECO:0007669"/>
    <property type="project" value="Ensembl"/>
</dbReference>
<dbReference type="OrthoDB" id="2126411at2759"/>
<evidence type="ECO:0000313" key="3">
    <source>
        <dbReference type="Proteomes" id="UP000005447"/>
    </source>
</evidence>
<proteinExistence type="predicted"/>
<dbReference type="GeneID" id="100720901"/>
<evidence type="ECO:0000256" key="1">
    <source>
        <dbReference type="SAM" id="MobiDB-lite"/>
    </source>
</evidence>
<dbReference type="STRING" id="10141.ENSCPOP00000020266"/>
<sequence>MAQNLYSSGVRMGNWNEDAYLEEERMKDFLEKREQGKLLIQRNRRLKMHLLRPMQLSISEDGYIHYGDQVMLVNPDHSEGEEASAFLGGDLNLCMTPDEIQAYLSDKLELPCGLSAAHTLVPVGRNTFVVLSIGGDATGQVLRYGQDFCLGITAGFDNKMLYLSSDHKTLLRSAKKSWLQEVHLTDEVSHLARWQATFLNPQLRLEHEGFPVRANEKLLLYHCHTNRGLAVHRQLFLRTYFGKEAEVAAHTHLDSHRAEKPKNYWMLVTGNPRNASSTMPALQRQPVEDTGTVEPDVTCQAHV</sequence>
<dbReference type="EMBL" id="AAKN02015980">
    <property type="status" value="NOT_ANNOTATED_CDS"/>
    <property type="molecule type" value="Genomic_DNA"/>
</dbReference>
<dbReference type="GeneTree" id="ENSGT00390000018488"/>
<dbReference type="KEGG" id="cpoc:100720901"/>
<dbReference type="GO" id="GO:0060271">
    <property type="term" value="P:cilium assembly"/>
    <property type="evidence" value="ECO:0007669"/>
    <property type="project" value="TreeGrafter"/>
</dbReference>
<keyword evidence="3" id="KW-1185">Reference proteome</keyword>
<reference evidence="2" key="2">
    <citation type="submission" date="2025-08" db="UniProtKB">
        <authorList>
            <consortium name="Ensembl"/>
        </authorList>
    </citation>
    <scope>IDENTIFICATION</scope>
    <source>
        <strain evidence="2">2N</strain>
    </source>
</reference>
<dbReference type="eggNOG" id="ENOG502QRDA">
    <property type="taxonomic scope" value="Eukaryota"/>
</dbReference>
<reference evidence="2" key="3">
    <citation type="submission" date="2025-09" db="UniProtKB">
        <authorList>
            <consortium name="Ensembl"/>
        </authorList>
    </citation>
    <scope>IDENTIFICATION</scope>
    <source>
        <strain evidence="2">2N</strain>
    </source>
</reference>
<accession>H0WBA0</accession>
<dbReference type="HOGENOM" id="CLU_080458_0_0_1"/>
<dbReference type="Bgee" id="ENSCPOG00000022898">
    <property type="expression patterns" value="Expressed in testis and 5 other cell types or tissues"/>
</dbReference>
<dbReference type="PANTHER" id="PTHR24274:SF1">
    <property type="entry name" value="CILIA- AND FLAGELLA-ASSOCIATED PROTEIN 161"/>
    <property type="match status" value="1"/>
</dbReference>
<dbReference type="AlphaFoldDB" id="H0WBA0"/>
<dbReference type="Ensembl" id="ENSCPOT00000026301.2">
    <property type="protein sequence ID" value="ENSCPOP00000020266.2"/>
    <property type="gene ID" value="ENSCPOG00000022898.2"/>
</dbReference>
<dbReference type="Pfam" id="PF24569">
    <property type="entry name" value="CFAP161"/>
    <property type="match status" value="1"/>
</dbReference>
<dbReference type="InParanoid" id="H0WBA0"/>
<protein>
    <submittedName>
        <fullName evidence="2">Cilia and flagella associated protein 161</fullName>
    </submittedName>
</protein>
<dbReference type="FunCoup" id="H0WBA0">
    <property type="interactions" value="41"/>
</dbReference>
<gene>
    <name evidence="2" type="primary">CFAP161</name>
</gene>